<dbReference type="AlphaFoldDB" id="A0A4Z1HUK6"/>
<dbReference type="OrthoDB" id="3559925at2759"/>
<evidence type="ECO:0000313" key="2">
    <source>
        <dbReference type="Proteomes" id="UP000297527"/>
    </source>
</evidence>
<keyword evidence="2" id="KW-1185">Reference proteome</keyword>
<comment type="caution">
    <text evidence="1">The sequence shown here is derived from an EMBL/GenBank/DDBJ whole genome shotgun (WGS) entry which is preliminary data.</text>
</comment>
<accession>A0A4Z1HUK6</accession>
<gene>
    <name evidence="1" type="ORF">BCON_0240g00060</name>
</gene>
<sequence length="236" mass="27397">MFKRSMNYNTHKCIRSLLGGSKLSFYARLHNNRKELNNFFQILCLKVAGFRNHKIKELFSKGTTYSTPGHQPWEELLRELIAAQIPLHETGHRRLTLLQRILSDSVFQTGINHSERQIFDWAKILQASGIDLEQYGNKKRSIFQRVDTWNFGGSEKSVITYELGLSSLVGFNYDSCVEDWNFWFSEPTDQFAGDFWSLIEDPPLMNFVPGAWIDESPYAYSGMFQARTLDGHLRLN</sequence>
<dbReference type="EMBL" id="PQXN01000239">
    <property type="protein sequence ID" value="TGO48427.1"/>
    <property type="molecule type" value="Genomic_DNA"/>
</dbReference>
<protein>
    <submittedName>
        <fullName evidence="1">Uncharacterized protein</fullName>
    </submittedName>
</protein>
<reference evidence="1 2" key="1">
    <citation type="submission" date="2017-12" db="EMBL/GenBank/DDBJ databases">
        <title>Comparative genomics of Botrytis spp.</title>
        <authorList>
            <person name="Valero-Jimenez C.A."/>
            <person name="Tapia P."/>
            <person name="Veloso J."/>
            <person name="Silva-Moreno E."/>
            <person name="Staats M."/>
            <person name="Valdes J.H."/>
            <person name="Van Kan J.A.L."/>
        </authorList>
    </citation>
    <scope>NUCLEOTIDE SEQUENCE [LARGE SCALE GENOMIC DNA]</scope>
    <source>
        <strain evidence="1 2">MUCL11595</strain>
    </source>
</reference>
<name>A0A4Z1HUK6_9HELO</name>
<organism evidence="1 2">
    <name type="scientific">Botryotinia convoluta</name>
    <dbReference type="NCBI Taxonomy" id="54673"/>
    <lineage>
        <taxon>Eukaryota</taxon>
        <taxon>Fungi</taxon>
        <taxon>Dikarya</taxon>
        <taxon>Ascomycota</taxon>
        <taxon>Pezizomycotina</taxon>
        <taxon>Leotiomycetes</taxon>
        <taxon>Helotiales</taxon>
        <taxon>Sclerotiniaceae</taxon>
        <taxon>Botryotinia</taxon>
    </lineage>
</organism>
<evidence type="ECO:0000313" key="1">
    <source>
        <dbReference type="EMBL" id="TGO48427.1"/>
    </source>
</evidence>
<dbReference type="Proteomes" id="UP000297527">
    <property type="component" value="Unassembled WGS sequence"/>
</dbReference>
<proteinExistence type="predicted"/>